<organism evidence="1 2">
    <name type="scientific">Trichonephila clavipes</name>
    <name type="common">Golden silk orbweaver</name>
    <name type="synonym">Nephila clavipes</name>
    <dbReference type="NCBI Taxonomy" id="2585209"/>
    <lineage>
        <taxon>Eukaryota</taxon>
        <taxon>Metazoa</taxon>
        <taxon>Ecdysozoa</taxon>
        <taxon>Arthropoda</taxon>
        <taxon>Chelicerata</taxon>
        <taxon>Arachnida</taxon>
        <taxon>Araneae</taxon>
        <taxon>Araneomorphae</taxon>
        <taxon>Entelegynae</taxon>
        <taxon>Araneoidea</taxon>
        <taxon>Nephilidae</taxon>
        <taxon>Trichonephila</taxon>
    </lineage>
</organism>
<keyword evidence="2" id="KW-1185">Reference proteome</keyword>
<dbReference type="Proteomes" id="UP000887159">
    <property type="component" value="Unassembled WGS sequence"/>
</dbReference>
<dbReference type="EMBL" id="BMAU01021334">
    <property type="protein sequence ID" value="GFY15510.1"/>
    <property type="molecule type" value="Genomic_DNA"/>
</dbReference>
<proteinExistence type="predicted"/>
<comment type="caution">
    <text evidence="1">The sequence shown here is derived from an EMBL/GenBank/DDBJ whole genome shotgun (WGS) entry which is preliminary data.</text>
</comment>
<protein>
    <submittedName>
        <fullName evidence="1">Uncharacterized protein</fullName>
    </submittedName>
</protein>
<gene>
    <name evidence="1" type="primary">NCL1_36613</name>
    <name evidence="1" type="ORF">TNCV_1573211</name>
</gene>
<sequence>MTAFRRNAVLKPTSETPPVASATSLTSVADYSSVKCLRQKCTWLRSLCVGAPSCWYYMRDKSVRKLHLLKNRLTVQVKFPYMILVLKVHRNILDQLRCSSTFRTTHSLGGDSVVLDVGFEGPIMLILCINSALPRKLHSSNHKTSLKIWISSSGFNSKLQKSKRHFWFRALLTAPGLDDKDMHRTYVICSTPSILSRNKPC</sequence>
<reference evidence="1" key="1">
    <citation type="submission" date="2020-08" db="EMBL/GenBank/DDBJ databases">
        <title>Multicomponent nature underlies the extraordinary mechanical properties of spider dragline silk.</title>
        <authorList>
            <person name="Kono N."/>
            <person name="Nakamura H."/>
            <person name="Mori M."/>
            <person name="Yoshida Y."/>
            <person name="Ohtoshi R."/>
            <person name="Malay A.D."/>
            <person name="Moran D.A.P."/>
            <person name="Tomita M."/>
            <person name="Numata K."/>
            <person name="Arakawa K."/>
        </authorList>
    </citation>
    <scope>NUCLEOTIDE SEQUENCE</scope>
</reference>
<dbReference type="AlphaFoldDB" id="A0A8X6SQD3"/>
<evidence type="ECO:0000313" key="1">
    <source>
        <dbReference type="EMBL" id="GFY15510.1"/>
    </source>
</evidence>
<name>A0A8X6SQD3_TRICX</name>
<evidence type="ECO:0000313" key="2">
    <source>
        <dbReference type="Proteomes" id="UP000887159"/>
    </source>
</evidence>
<accession>A0A8X6SQD3</accession>